<gene>
    <name evidence="2" type="ORF">BS47DRAFT_1362353</name>
</gene>
<evidence type="ECO:0000313" key="3">
    <source>
        <dbReference type="Proteomes" id="UP000886523"/>
    </source>
</evidence>
<reference evidence="2" key="1">
    <citation type="journal article" date="2020" name="Nat. Commun.">
        <title>Large-scale genome sequencing of mycorrhizal fungi provides insights into the early evolution of symbiotic traits.</title>
        <authorList>
            <person name="Miyauchi S."/>
            <person name="Kiss E."/>
            <person name="Kuo A."/>
            <person name="Drula E."/>
            <person name="Kohler A."/>
            <person name="Sanchez-Garcia M."/>
            <person name="Morin E."/>
            <person name="Andreopoulos B."/>
            <person name="Barry K.W."/>
            <person name="Bonito G."/>
            <person name="Buee M."/>
            <person name="Carver A."/>
            <person name="Chen C."/>
            <person name="Cichocki N."/>
            <person name="Clum A."/>
            <person name="Culley D."/>
            <person name="Crous P.W."/>
            <person name="Fauchery L."/>
            <person name="Girlanda M."/>
            <person name="Hayes R.D."/>
            <person name="Keri Z."/>
            <person name="LaButti K."/>
            <person name="Lipzen A."/>
            <person name="Lombard V."/>
            <person name="Magnuson J."/>
            <person name="Maillard F."/>
            <person name="Murat C."/>
            <person name="Nolan M."/>
            <person name="Ohm R.A."/>
            <person name="Pangilinan J."/>
            <person name="Pereira M.F."/>
            <person name="Perotto S."/>
            <person name="Peter M."/>
            <person name="Pfister S."/>
            <person name="Riley R."/>
            <person name="Sitrit Y."/>
            <person name="Stielow J.B."/>
            <person name="Szollosi G."/>
            <person name="Zifcakova L."/>
            <person name="Stursova M."/>
            <person name="Spatafora J.W."/>
            <person name="Tedersoo L."/>
            <person name="Vaario L.M."/>
            <person name="Yamada A."/>
            <person name="Yan M."/>
            <person name="Wang P."/>
            <person name="Xu J."/>
            <person name="Bruns T."/>
            <person name="Baldrian P."/>
            <person name="Vilgalys R."/>
            <person name="Dunand C."/>
            <person name="Henrissat B."/>
            <person name="Grigoriev I.V."/>
            <person name="Hibbett D."/>
            <person name="Nagy L.G."/>
            <person name="Martin F.M."/>
        </authorList>
    </citation>
    <scope>NUCLEOTIDE SEQUENCE</scope>
    <source>
        <strain evidence="2">UP504</strain>
    </source>
</reference>
<proteinExistence type="predicted"/>
<feature type="region of interest" description="Disordered" evidence="1">
    <location>
        <begin position="1"/>
        <end position="30"/>
    </location>
</feature>
<feature type="compositionally biased region" description="Polar residues" evidence="1">
    <location>
        <begin position="1"/>
        <end position="11"/>
    </location>
</feature>
<keyword evidence="3" id="KW-1185">Reference proteome</keyword>
<dbReference type="Proteomes" id="UP000886523">
    <property type="component" value="Unassembled WGS sequence"/>
</dbReference>
<organism evidence="2 3">
    <name type="scientific">Hydnum rufescens UP504</name>
    <dbReference type="NCBI Taxonomy" id="1448309"/>
    <lineage>
        <taxon>Eukaryota</taxon>
        <taxon>Fungi</taxon>
        <taxon>Dikarya</taxon>
        <taxon>Basidiomycota</taxon>
        <taxon>Agaricomycotina</taxon>
        <taxon>Agaricomycetes</taxon>
        <taxon>Cantharellales</taxon>
        <taxon>Hydnaceae</taxon>
        <taxon>Hydnum</taxon>
    </lineage>
</organism>
<accession>A0A9P6AXJ8</accession>
<sequence>MDIDNLSNTKDGSAMDVDDPQSDPLLIPTTSGTSKIINISNEESNTSSYHSDVNDAPNNALEPMGPMCDHSHTLDWDLENRFLSLDSHRNIVHVDSRAGPTP</sequence>
<comment type="caution">
    <text evidence="2">The sequence shown here is derived from an EMBL/GenBank/DDBJ whole genome shotgun (WGS) entry which is preliminary data.</text>
</comment>
<evidence type="ECO:0000256" key="1">
    <source>
        <dbReference type="SAM" id="MobiDB-lite"/>
    </source>
</evidence>
<dbReference type="EMBL" id="MU128970">
    <property type="protein sequence ID" value="KAF9513644.1"/>
    <property type="molecule type" value="Genomic_DNA"/>
</dbReference>
<dbReference type="AlphaFoldDB" id="A0A9P6AXJ8"/>
<protein>
    <submittedName>
        <fullName evidence="2">Uncharacterized protein</fullName>
    </submittedName>
</protein>
<feature type="region of interest" description="Disordered" evidence="1">
    <location>
        <begin position="42"/>
        <end position="66"/>
    </location>
</feature>
<name>A0A9P6AXJ8_9AGAM</name>
<evidence type="ECO:0000313" key="2">
    <source>
        <dbReference type="EMBL" id="KAF9513644.1"/>
    </source>
</evidence>